<evidence type="ECO:0000313" key="2">
    <source>
        <dbReference type="Proteomes" id="UP001165190"/>
    </source>
</evidence>
<sequence length="97" mass="11239">MKHMIQPQIPRLTKTDYGNKSIQMKVLLVLQDCWDVVVKGNIEPKNTIEEAALTNEEKRALRYALKRDQRALYYIFQAVDKSNFEKKIAKATTAKQA</sequence>
<dbReference type="AlphaFoldDB" id="A0A9W7LUL7"/>
<proteinExistence type="predicted"/>
<dbReference type="OrthoDB" id="8063676at2759"/>
<protein>
    <submittedName>
        <fullName evidence="1">Uncharacterized protein</fullName>
    </submittedName>
</protein>
<organism evidence="1 2">
    <name type="scientific">Hibiscus trionum</name>
    <name type="common">Flower of an hour</name>
    <dbReference type="NCBI Taxonomy" id="183268"/>
    <lineage>
        <taxon>Eukaryota</taxon>
        <taxon>Viridiplantae</taxon>
        <taxon>Streptophyta</taxon>
        <taxon>Embryophyta</taxon>
        <taxon>Tracheophyta</taxon>
        <taxon>Spermatophyta</taxon>
        <taxon>Magnoliopsida</taxon>
        <taxon>eudicotyledons</taxon>
        <taxon>Gunneridae</taxon>
        <taxon>Pentapetalae</taxon>
        <taxon>rosids</taxon>
        <taxon>malvids</taxon>
        <taxon>Malvales</taxon>
        <taxon>Malvaceae</taxon>
        <taxon>Malvoideae</taxon>
        <taxon>Hibiscus</taxon>
    </lineage>
</organism>
<keyword evidence="2" id="KW-1185">Reference proteome</keyword>
<reference evidence="1" key="1">
    <citation type="submission" date="2023-05" db="EMBL/GenBank/DDBJ databases">
        <title>Genome and transcriptome analyses reveal genes involved in the formation of fine ridges on petal epidermal cells in Hibiscus trionum.</title>
        <authorList>
            <person name="Koshimizu S."/>
            <person name="Masuda S."/>
            <person name="Ishii T."/>
            <person name="Shirasu K."/>
            <person name="Hoshino A."/>
            <person name="Arita M."/>
        </authorList>
    </citation>
    <scope>NUCLEOTIDE SEQUENCE</scope>
    <source>
        <strain evidence="1">Hamamatsu line</strain>
    </source>
</reference>
<evidence type="ECO:0000313" key="1">
    <source>
        <dbReference type="EMBL" id="GMI75815.1"/>
    </source>
</evidence>
<name>A0A9W7LUL7_HIBTR</name>
<dbReference type="EMBL" id="BSYR01000012">
    <property type="protein sequence ID" value="GMI75815.1"/>
    <property type="molecule type" value="Genomic_DNA"/>
</dbReference>
<accession>A0A9W7LUL7</accession>
<dbReference type="Proteomes" id="UP001165190">
    <property type="component" value="Unassembled WGS sequence"/>
</dbReference>
<gene>
    <name evidence="1" type="ORF">HRI_001250800</name>
</gene>
<comment type="caution">
    <text evidence="1">The sequence shown here is derived from an EMBL/GenBank/DDBJ whole genome shotgun (WGS) entry which is preliminary data.</text>
</comment>